<evidence type="ECO:0000259" key="8">
    <source>
        <dbReference type="Pfam" id="PF01850"/>
    </source>
</evidence>
<evidence type="ECO:0000256" key="7">
    <source>
        <dbReference type="ARBA" id="ARBA00038093"/>
    </source>
</evidence>
<keyword evidence="3" id="KW-0540">Nuclease</keyword>
<sequence>MNDLGYLIDTSGFVHLMRHPEALDRWRGPLESGLIRIAKVTKSEILYSATGPAHRDELEEELNDLFGPALGVPKGGEDWALNAQYKLTQKGQHRSAGTVDLLLCSVAAHYNYPVLHVDNDFVTVARVIAELRERDVRAS</sequence>
<proteinExistence type="inferred from homology"/>
<evidence type="ECO:0000256" key="2">
    <source>
        <dbReference type="ARBA" id="ARBA00022649"/>
    </source>
</evidence>
<dbReference type="Gene3D" id="3.40.50.1010">
    <property type="entry name" value="5'-nuclease"/>
    <property type="match status" value="1"/>
</dbReference>
<keyword evidence="10" id="KW-1185">Reference proteome</keyword>
<comment type="caution">
    <text evidence="9">The sequence shown here is derived from an EMBL/GenBank/DDBJ whole genome shotgun (WGS) entry which is preliminary data.</text>
</comment>
<keyword evidence="6" id="KW-0460">Magnesium</keyword>
<comment type="similarity">
    <text evidence="7">Belongs to the PINc/VapC protein family.</text>
</comment>
<dbReference type="EMBL" id="JBHSOF010000002">
    <property type="protein sequence ID" value="MFC5661822.1"/>
    <property type="molecule type" value="Genomic_DNA"/>
</dbReference>
<evidence type="ECO:0000256" key="3">
    <source>
        <dbReference type="ARBA" id="ARBA00022722"/>
    </source>
</evidence>
<name>A0ABW0WU75_9ACTN</name>
<dbReference type="Pfam" id="PF01850">
    <property type="entry name" value="PIN"/>
    <property type="match status" value="1"/>
</dbReference>
<reference evidence="10" key="1">
    <citation type="journal article" date="2019" name="Int. J. Syst. Evol. Microbiol.">
        <title>The Global Catalogue of Microorganisms (GCM) 10K type strain sequencing project: providing services to taxonomists for standard genome sequencing and annotation.</title>
        <authorList>
            <consortium name="The Broad Institute Genomics Platform"/>
            <consortium name="The Broad Institute Genome Sequencing Center for Infectious Disease"/>
            <person name="Wu L."/>
            <person name="Ma J."/>
        </authorList>
    </citation>
    <scope>NUCLEOTIDE SEQUENCE [LARGE SCALE GENOMIC DNA]</scope>
    <source>
        <strain evidence="10">CGMCC 4.1437</strain>
    </source>
</reference>
<evidence type="ECO:0000256" key="4">
    <source>
        <dbReference type="ARBA" id="ARBA00022723"/>
    </source>
</evidence>
<dbReference type="InterPro" id="IPR029060">
    <property type="entry name" value="PIN-like_dom_sf"/>
</dbReference>
<evidence type="ECO:0000256" key="6">
    <source>
        <dbReference type="ARBA" id="ARBA00022842"/>
    </source>
</evidence>
<keyword evidence="5" id="KW-0378">Hydrolase</keyword>
<gene>
    <name evidence="9" type="ORF">ACFP3U_02365</name>
</gene>
<dbReference type="RefSeq" id="WP_380223411.1">
    <property type="nucleotide sequence ID" value="NZ_JBHSOF010000002.1"/>
</dbReference>
<evidence type="ECO:0000256" key="1">
    <source>
        <dbReference type="ARBA" id="ARBA00001946"/>
    </source>
</evidence>
<dbReference type="Proteomes" id="UP001595975">
    <property type="component" value="Unassembled WGS sequence"/>
</dbReference>
<evidence type="ECO:0000313" key="9">
    <source>
        <dbReference type="EMBL" id="MFC5661822.1"/>
    </source>
</evidence>
<keyword evidence="2" id="KW-1277">Toxin-antitoxin system</keyword>
<dbReference type="InterPro" id="IPR002716">
    <property type="entry name" value="PIN_dom"/>
</dbReference>
<feature type="domain" description="PIN" evidence="8">
    <location>
        <begin position="6"/>
        <end position="126"/>
    </location>
</feature>
<keyword evidence="4" id="KW-0479">Metal-binding</keyword>
<protein>
    <submittedName>
        <fullName evidence="9">PIN domain-containing protein</fullName>
    </submittedName>
</protein>
<dbReference type="PANTHER" id="PTHR33653:SF1">
    <property type="entry name" value="RIBONUCLEASE VAPC2"/>
    <property type="match status" value="1"/>
</dbReference>
<dbReference type="InterPro" id="IPR050556">
    <property type="entry name" value="Type_II_TA_system_RNase"/>
</dbReference>
<evidence type="ECO:0000256" key="5">
    <source>
        <dbReference type="ARBA" id="ARBA00022801"/>
    </source>
</evidence>
<evidence type="ECO:0000313" key="10">
    <source>
        <dbReference type="Proteomes" id="UP001595975"/>
    </source>
</evidence>
<comment type="cofactor">
    <cofactor evidence="1">
        <name>Mg(2+)</name>
        <dbReference type="ChEBI" id="CHEBI:18420"/>
    </cofactor>
</comment>
<accession>A0ABW0WU75</accession>
<organism evidence="9 10">
    <name type="scientific">Kitasatospora misakiensis</name>
    <dbReference type="NCBI Taxonomy" id="67330"/>
    <lineage>
        <taxon>Bacteria</taxon>
        <taxon>Bacillati</taxon>
        <taxon>Actinomycetota</taxon>
        <taxon>Actinomycetes</taxon>
        <taxon>Kitasatosporales</taxon>
        <taxon>Streptomycetaceae</taxon>
        <taxon>Kitasatospora</taxon>
    </lineage>
</organism>
<dbReference type="SUPFAM" id="SSF88723">
    <property type="entry name" value="PIN domain-like"/>
    <property type="match status" value="1"/>
</dbReference>
<dbReference type="PANTHER" id="PTHR33653">
    <property type="entry name" value="RIBONUCLEASE VAPC2"/>
    <property type="match status" value="1"/>
</dbReference>